<evidence type="ECO:0000256" key="1">
    <source>
        <dbReference type="SAM" id="MobiDB-lite"/>
    </source>
</evidence>
<reference evidence="2 3" key="1">
    <citation type="submission" date="2020-02" db="EMBL/GenBank/DDBJ databases">
        <authorList>
            <person name="Ma Q."/>
            <person name="Huang Y."/>
            <person name="Song X."/>
            <person name="Pei D."/>
        </authorList>
    </citation>
    <scope>NUCLEOTIDE SEQUENCE [LARGE SCALE GENOMIC DNA]</scope>
    <source>
        <strain evidence="2">Sxm20200214</strain>
        <tissue evidence="2">Leaf</tissue>
    </source>
</reference>
<organism evidence="2 3">
    <name type="scientific">Brassica carinata</name>
    <name type="common">Ethiopian mustard</name>
    <name type="synonym">Abyssinian cabbage</name>
    <dbReference type="NCBI Taxonomy" id="52824"/>
    <lineage>
        <taxon>Eukaryota</taxon>
        <taxon>Viridiplantae</taxon>
        <taxon>Streptophyta</taxon>
        <taxon>Embryophyta</taxon>
        <taxon>Tracheophyta</taxon>
        <taxon>Spermatophyta</taxon>
        <taxon>Magnoliopsida</taxon>
        <taxon>eudicotyledons</taxon>
        <taxon>Gunneridae</taxon>
        <taxon>Pentapetalae</taxon>
        <taxon>rosids</taxon>
        <taxon>malvids</taxon>
        <taxon>Brassicales</taxon>
        <taxon>Brassicaceae</taxon>
        <taxon>Brassiceae</taxon>
        <taxon>Brassica</taxon>
    </lineage>
</organism>
<feature type="compositionally biased region" description="Low complexity" evidence="1">
    <location>
        <begin position="1"/>
        <end position="11"/>
    </location>
</feature>
<proteinExistence type="predicted"/>
<feature type="compositionally biased region" description="Acidic residues" evidence="1">
    <location>
        <begin position="12"/>
        <end position="22"/>
    </location>
</feature>
<accession>A0A8X7NUD5</accession>
<name>A0A8X7NUD5_BRACI</name>
<evidence type="ECO:0000313" key="2">
    <source>
        <dbReference type="EMBL" id="KAG2239120.1"/>
    </source>
</evidence>
<feature type="compositionally biased region" description="Polar residues" evidence="1">
    <location>
        <begin position="81"/>
        <end position="100"/>
    </location>
</feature>
<evidence type="ECO:0000313" key="3">
    <source>
        <dbReference type="Proteomes" id="UP000886595"/>
    </source>
</evidence>
<comment type="caution">
    <text evidence="2">The sequence shown here is derived from an EMBL/GenBank/DDBJ whole genome shotgun (WGS) entry which is preliminary data.</text>
</comment>
<keyword evidence="3" id="KW-1185">Reference proteome</keyword>
<dbReference type="EMBL" id="JAAMPC010001604">
    <property type="protein sequence ID" value="KAG2239120.1"/>
    <property type="molecule type" value="Genomic_DNA"/>
</dbReference>
<sequence>MTDHCSSSSSESDSDEPQEEEDKPLISLDQVMTETSSVEEDVTEGKLWDELDKELTQQKERDSGAMEEEAAAKEIREEETVITSGGDSFTAQNQSPVSAFSTDFKERSQRFYPPGKIMHIVSVTVTESETERDEVLTFERLGSTAVPLRDTSSS</sequence>
<feature type="compositionally biased region" description="Basic and acidic residues" evidence="1">
    <location>
        <begin position="43"/>
        <end position="79"/>
    </location>
</feature>
<protein>
    <submittedName>
        <fullName evidence="2">Uncharacterized protein</fullName>
    </submittedName>
</protein>
<feature type="region of interest" description="Disordered" evidence="1">
    <location>
        <begin position="1"/>
        <end position="100"/>
    </location>
</feature>
<dbReference type="AlphaFoldDB" id="A0A8X7NUD5"/>
<dbReference type="Proteomes" id="UP000886595">
    <property type="component" value="Unassembled WGS sequence"/>
</dbReference>
<gene>
    <name evidence="2" type="ORF">Bca52824_089980</name>
</gene>